<name>A0ABS9QAX8_9HYPH</name>
<reference evidence="2 3" key="1">
    <citation type="submission" date="2022-02" db="EMBL/GenBank/DDBJ databases">
        <title>Draft genome sequence of Mezorhizobium retamae strain IRAMC:0171 isolated from Retama raetam nodules.</title>
        <authorList>
            <person name="Bengaied R."/>
            <person name="Sbissi I."/>
            <person name="Huber K."/>
            <person name="Ghodbane F."/>
            <person name="Nouioui I."/>
            <person name="Tarhouni M."/>
            <person name="Gtari M."/>
        </authorList>
    </citation>
    <scope>NUCLEOTIDE SEQUENCE [LARGE SCALE GENOMIC DNA]</scope>
    <source>
        <strain evidence="2 3">IRAMC:0171</strain>
    </source>
</reference>
<dbReference type="EMBL" id="JAKREW010000003">
    <property type="protein sequence ID" value="MCG7504571.1"/>
    <property type="molecule type" value="Genomic_DNA"/>
</dbReference>
<keyword evidence="3" id="KW-1185">Reference proteome</keyword>
<organism evidence="2 3">
    <name type="scientific">Mesorhizobium retamae</name>
    <dbReference type="NCBI Taxonomy" id="2912854"/>
    <lineage>
        <taxon>Bacteria</taxon>
        <taxon>Pseudomonadati</taxon>
        <taxon>Pseudomonadota</taxon>
        <taxon>Alphaproteobacteria</taxon>
        <taxon>Hyphomicrobiales</taxon>
        <taxon>Phyllobacteriaceae</taxon>
        <taxon>Mesorhizobium</taxon>
    </lineage>
</organism>
<sequence>MKDTTKTGAGARQAGSADLLGTNSEIGRKLKQYYDELVSDDVPDRFAQLLAQLEQVEPGRKKD</sequence>
<feature type="domain" description="Anti-sigma factor NepR" evidence="1">
    <location>
        <begin position="23"/>
        <end position="57"/>
    </location>
</feature>
<accession>A0ABS9QAX8</accession>
<gene>
    <name evidence="2" type="ORF">L4923_06000</name>
</gene>
<comment type="caution">
    <text evidence="2">The sequence shown here is derived from an EMBL/GenBank/DDBJ whole genome shotgun (WGS) entry which is preliminary data.</text>
</comment>
<evidence type="ECO:0000259" key="1">
    <source>
        <dbReference type="Pfam" id="PF18557"/>
    </source>
</evidence>
<dbReference type="Proteomes" id="UP001201701">
    <property type="component" value="Unassembled WGS sequence"/>
</dbReference>
<protein>
    <recommendedName>
        <fullName evidence="1">Anti-sigma factor NepR domain-containing protein</fullName>
    </recommendedName>
</protein>
<evidence type="ECO:0000313" key="3">
    <source>
        <dbReference type="Proteomes" id="UP001201701"/>
    </source>
</evidence>
<dbReference type="Pfam" id="PF18557">
    <property type="entry name" value="NepR"/>
    <property type="match status" value="1"/>
</dbReference>
<evidence type="ECO:0000313" key="2">
    <source>
        <dbReference type="EMBL" id="MCG7504571.1"/>
    </source>
</evidence>
<dbReference type="RefSeq" id="WP_239362768.1">
    <property type="nucleotide sequence ID" value="NZ_JAKREW010000003.1"/>
</dbReference>
<dbReference type="InterPro" id="IPR041649">
    <property type="entry name" value="NepR"/>
</dbReference>
<proteinExistence type="predicted"/>